<feature type="compositionally biased region" description="Polar residues" evidence="1">
    <location>
        <begin position="29"/>
        <end position="38"/>
    </location>
</feature>
<evidence type="ECO:0000313" key="2">
    <source>
        <dbReference type="EMBL" id="KAJ5151227.1"/>
    </source>
</evidence>
<protein>
    <submittedName>
        <fullName evidence="2">Uncharacterized protein</fullName>
    </submittedName>
</protein>
<dbReference type="Proteomes" id="UP001149163">
    <property type="component" value="Unassembled WGS sequence"/>
</dbReference>
<keyword evidence="3" id="KW-1185">Reference proteome</keyword>
<feature type="compositionally biased region" description="Acidic residues" evidence="1">
    <location>
        <begin position="142"/>
        <end position="170"/>
    </location>
</feature>
<dbReference type="OrthoDB" id="4367615at2759"/>
<feature type="region of interest" description="Disordered" evidence="1">
    <location>
        <begin position="75"/>
        <end position="124"/>
    </location>
</feature>
<proteinExistence type="predicted"/>
<feature type="region of interest" description="Disordered" evidence="1">
    <location>
        <begin position="138"/>
        <end position="193"/>
    </location>
</feature>
<dbReference type="GeneID" id="81431779"/>
<name>A0A9W9HN20_9EURO</name>
<dbReference type="EMBL" id="JAPQKN010000008">
    <property type="protein sequence ID" value="KAJ5151227.1"/>
    <property type="molecule type" value="Genomic_DNA"/>
</dbReference>
<feature type="compositionally biased region" description="Basic and acidic residues" evidence="1">
    <location>
        <begin position="75"/>
        <end position="112"/>
    </location>
</feature>
<evidence type="ECO:0000256" key="1">
    <source>
        <dbReference type="SAM" id="MobiDB-lite"/>
    </source>
</evidence>
<reference evidence="2" key="2">
    <citation type="journal article" date="2023" name="IMA Fungus">
        <title>Comparative genomic study of the Penicillium genus elucidates a diverse pangenome and 15 lateral gene transfer events.</title>
        <authorList>
            <person name="Petersen C."/>
            <person name="Sorensen T."/>
            <person name="Nielsen M.R."/>
            <person name="Sondergaard T.E."/>
            <person name="Sorensen J.L."/>
            <person name="Fitzpatrick D.A."/>
            <person name="Frisvad J.C."/>
            <person name="Nielsen K.L."/>
        </authorList>
    </citation>
    <scope>NUCLEOTIDE SEQUENCE</scope>
    <source>
        <strain evidence="2">IBT 26290</strain>
    </source>
</reference>
<feature type="compositionally biased region" description="Basic and acidic residues" evidence="1">
    <location>
        <begin position="171"/>
        <end position="181"/>
    </location>
</feature>
<feature type="region of interest" description="Disordered" evidence="1">
    <location>
        <begin position="1"/>
        <end position="39"/>
    </location>
</feature>
<sequence>MPLSPTQQAAKRQSRKRRASQVSLKVSKKTTSGPSPSYSLIDRLNEAEIMDGNTKLMAAKPDLLDTTKDKLSKDIAKLKEQAENGKLADTEEPVDKNGDPEEKSIKEPEKQKTSPSAKLLHPEKVMPVQLLGSTKDACNEADNTEDLDDSADFVESDDTSEVDNDVDIDKDDNSESGHDDPVVTDDYADPREKAKARTLRNVQAFLDNTKDKHYIDIRLDQLTGRTNFNNWNVGMELLLRMHQVWCVVDDYAPLDESHELYPWYDHMVTVAISLIYANVSPEIRAQRCFRQLLMERCPDDMMIHLWVHYGRPESQDSEEPE</sequence>
<reference evidence="2" key="1">
    <citation type="submission" date="2022-11" db="EMBL/GenBank/DDBJ databases">
        <authorList>
            <person name="Petersen C."/>
        </authorList>
    </citation>
    <scope>NUCLEOTIDE SEQUENCE</scope>
    <source>
        <strain evidence="2">IBT 26290</strain>
    </source>
</reference>
<evidence type="ECO:0000313" key="3">
    <source>
        <dbReference type="Proteomes" id="UP001149163"/>
    </source>
</evidence>
<comment type="caution">
    <text evidence="2">The sequence shown here is derived from an EMBL/GenBank/DDBJ whole genome shotgun (WGS) entry which is preliminary data.</text>
</comment>
<accession>A0A9W9HN20</accession>
<dbReference type="RefSeq" id="XP_056538560.1">
    <property type="nucleotide sequence ID" value="XM_056692603.1"/>
</dbReference>
<organism evidence="2 3">
    <name type="scientific">Penicillium canariense</name>
    <dbReference type="NCBI Taxonomy" id="189055"/>
    <lineage>
        <taxon>Eukaryota</taxon>
        <taxon>Fungi</taxon>
        <taxon>Dikarya</taxon>
        <taxon>Ascomycota</taxon>
        <taxon>Pezizomycotina</taxon>
        <taxon>Eurotiomycetes</taxon>
        <taxon>Eurotiomycetidae</taxon>
        <taxon>Eurotiales</taxon>
        <taxon>Aspergillaceae</taxon>
        <taxon>Penicillium</taxon>
    </lineage>
</organism>
<dbReference type="AlphaFoldDB" id="A0A9W9HN20"/>
<gene>
    <name evidence="2" type="ORF">N7482_010479</name>
</gene>